<dbReference type="SUPFAM" id="SSF53448">
    <property type="entry name" value="Nucleotide-diphospho-sugar transferases"/>
    <property type="match status" value="1"/>
</dbReference>
<feature type="domain" description="Glycosyltransferase 2-like" evidence="1">
    <location>
        <begin position="5"/>
        <end position="150"/>
    </location>
</feature>
<evidence type="ECO:0000313" key="3">
    <source>
        <dbReference type="Proteomes" id="UP000308181"/>
    </source>
</evidence>
<dbReference type="Proteomes" id="UP000308181">
    <property type="component" value="Unassembled WGS sequence"/>
</dbReference>
<dbReference type="Gene3D" id="3.90.550.10">
    <property type="entry name" value="Spore Coat Polysaccharide Biosynthesis Protein SpsA, Chain A"/>
    <property type="match status" value="1"/>
</dbReference>
<dbReference type="RefSeq" id="WP_136825439.1">
    <property type="nucleotide sequence ID" value="NZ_SWBP01000002.1"/>
</dbReference>
<dbReference type="Pfam" id="PF00535">
    <property type="entry name" value="Glycos_transf_2"/>
    <property type="match status" value="1"/>
</dbReference>
<dbReference type="PANTHER" id="PTHR22916:SF3">
    <property type="entry name" value="UDP-GLCNAC:BETAGAL BETA-1,3-N-ACETYLGLUCOSAMINYLTRANSFERASE-LIKE PROTEIN 1"/>
    <property type="match status" value="1"/>
</dbReference>
<protein>
    <submittedName>
        <fullName evidence="2">Glycosyltransferase</fullName>
    </submittedName>
</protein>
<dbReference type="OrthoDB" id="9815829at2"/>
<dbReference type="InterPro" id="IPR029044">
    <property type="entry name" value="Nucleotide-diphossugar_trans"/>
</dbReference>
<dbReference type="PANTHER" id="PTHR22916">
    <property type="entry name" value="GLYCOSYLTRANSFERASE"/>
    <property type="match status" value="1"/>
</dbReference>
<dbReference type="AlphaFoldDB" id="A0A4V5NZU5"/>
<keyword evidence="2" id="KW-0808">Transferase</keyword>
<evidence type="ECO:0000259" key="1">
    <source>
        <dbReference type="Pfam" id="PF00535"/>
    </source>
</evidence>
<evidence type="ECO:0000313" key="2">
    <source>
        <dbReference type="EMBL" id="TKB98623.1"/>
    </source>
</evidence>
<dbReference type="EMBL" id="SWBP01000002">
    <property type="protein sequence ID" value="TKB98623.1"/>
    <property type="molecule type" value="Genomic_DNA"/>
</dbReference>
<keyword evidence="3" id="KW-1185">Reference proteome</keyword>
<accession>A0A4V5NZU5</accession>
<dbReference type="GO" id="GO:0016758">
    <property type="term" value="F:hexosyltransferase activity"/>
    <property type="evidence" value="ECO:0007669"/>
    <property type="project" value="UniProtKB-ARBA"/>
</dbReference>
<organism evidence="2 3">
    <name type="scientific">Pedobacter cryophilus</name>
    <dbReference type="NCBI Taxonomy" id="2571271"/>
    <lineage>
        <taxon>Bacteria</taxon>
        <taxon>Pseudomonadati</taxon>
        <taxon>Bacteroidota</taxon>
        <taxon>Sphingobacteriia</taxon>
        <taxon>Sphingobacteriales</taxon>
        <taxon>Sphingobacteriaceae</taxon>
        <taxon>Pedobacter</taxon>
    </lineage>
</organism>
<name>A0A4V5NZU5_9SPHI</name>
<reference evidence="2 3" key="1">
    <citation type="submission" date="2019-04" db="EMBL/GenBank/DDBJ databases">
        <title>Pedobacter sp. AR-3-17 sp. nov., isolated from Arctic soil.</title>
        <authorList>
            <person name="Dahal R.H."/>
            <person name="Kim D.-U."/>
        </authorList>
    </citation>
    <scope>NUCLEOTIDE SEQUENCE [LARGE SCALE GENOMIC DNA]</scope>
    <source>
        <strain evidence="2 3">AR-3-17</strain>
    </source>
</reference>
<comment type="caution">
    <text evidence="2">The sequence shown here is derived from an EMBL/GenBank/DDBJ whole genome shotgun (WGS) entry which is preliminary data.</text>
</comment>
<sequence length="296" mass="34248">MPKISVIVPNFNHSSFLNKRIESILAQTYQDFELIILDDCSTDNSSLIIEKYKRHPKVNQIVYNKVNGGSPFKQWAKGILLAKGEYIWIAESDDFAENTFLEICLKMLEANNNLGFVYTDSNIITEQKKTGSFKIKKAEKYHSDKWDNAYQINGIEELKHSLIKTCTINNVSAVLFRKKAIENVIAKTYDYKYAGDWLCYMLICTKHSIAYIPDALNNYRSHSNNLTKKSDNNYLGMRERIKARNMCMHHISDTEASLKRTANILNWKEFRAIFGGFIRGRIKVSDFFNTLILCFS</sequence>
<dbReference type="InterPro" id="IPR001173">
    <property type="entry name" value="Glyco_trans_2-like"/>
</dbReference>
<proteinExistence type="predicted"/>
<gene>
    <name evidence="2" type="ORF">FA046_05760</name>
</gene>